<dbReference type="InterPro" id="IPR042099">
    <property type="entry name" value="ANL_N_sf"/>
</dbReference>
<dbReference type="InterPro" id="IPR025110">
    <property type="entry name" value="AMP-bd_C"/>
</dbReference>
<dbReference type="PANTHER" id="PTHR24095">
    <property type="entry name" value="ACETYL-COENZYME A SYNTHETASE"/>
    <property type="match status" value="1"/>
</dbReference>
<evidence type="ECO:0000259" key="7">
    <source>
        <dbReference type="Pfam" id="PF13193"/>
    </source>
</evidence>
<organism evidence="8 9">
    <name type="scientific">Eiseniibacteriota bacterium</name>
    <dbReference type="NCBI Taxonomy" id="2212470"/>
    <lineage>
        <taxon>Bacteria</taxon>
        <taxon>Candidatus Eiseniibacteriota</taxon>
    </lineage>
</organism>
<dbReference type="EC" id="6.2.1.1" evidence="1"/>
<dbReference type="Pfam" id="PF00501">
    <property type="entry name" value="AMP-binding"/>
    <property type="match status" value="1"/>
</dbReference>
<dbReference type="Pfam" id="PF13193">
    <property type="entry name" value="AMP-binding_C"/>
    <property type="match status" value="1"/>
</dbReference>
<comment type="caution">
    <text evidence="8">The sequence shown here is derived from an EMBL/GenBank/DDBJ whole genome shotgun (WGS) entry which is preliminary data.</text>
</comment>
<gene>
    <name evidence="8" type="primary">acsA</name>
    <name evidence="8" type="ORF">KDA27_20375</name>
</gene>
<dbReference type="GO" id="GO:0005524">
    <property type="term" value="F:ATP binding"/>
    <property type="evidence" value="ECO:0007669"/>
    <property type="project" value="UniProtKB-KW"/>
</dbReference>
<dbReference type="SUPFAM" id="SSF56801">
    <property type="entry name" value="Acetyl-CoA synthetase-like"/>
    <property type="match status" value="1"/>
</dbReference>
<keyword evidence="2 8" id="KW-0436">Ligase</keyword>
<keyword evidence="4" id="KW-0067">ATP-binding</keyword>
<dbReference type="InterPro" id="IPR045851">
    <property type="entry name" value="AMP-bd_C_sf"/>
</dbReference>
<dbReference type="PANTHER" id="PTHR24095:SF14">
    <property type="entry name" value="ACETYL-COENZYME A SYNTHETASE 1"/>
    <property type="match status" value="1"/>
</dbReference>
<evidence type="ECO:0000256" key="4">
    <source>
        <dbReference type="ARBA" id="ARBA00022840"/>
    </source>
</evidence>
<proteinExistence type="predicted"/>
<keyword evidence="5" id="KW-0007">Acetylation</keyword>
<protein>
    <recommendedName>
        <fullName evidence="1">acetate--CoA ligase</fullName>
        <ecNumber evidence="1">6.2.1.1</ecNumber>
    </recommendedName>
</protein>
<sequence length="572" mass="63546">MTLSSTTIDYERLRTTLDWKAAEAELGWEPGKPLNIGYLAVDRNVERGLGDKPALIHEDSTGTVRTFTYADVKRLSNGFANRLQEFGVKELDRVCLFLDKAPELYIGFAGILKLGAVAQPLFSAFGEDSLLQRVEDSKAVAIITSRKLVSRVRKIRDRVPELKHVLVIDGNAEGKPLRTDEGEFAFDMEAEAVPEFEIAKTHRESPSVLHYTSGTTGKPKGALHVHSSVFGQYLTTKMVLDLKDDDVYWCTADPGWVTGTSYGIIGPWTMGVTQVVLDAGFSAERWYQTMAKHKVTVWYTAPTAIRLLMKAGTDVVKQHDLSALRHMCSVGEPLNPEGVHWGREAFDLDFHDTYWQTETGSMMITNLPGMVVKPGSMGRPFPAVDGTVLDPVTWEPVNEVGKVGMIGIRPPWPSLMRTYWNNSATYYSKFHNGWYVTGDRGSIDADGYFWFSGRDDDVINTGGHLVGPFEIESALLEHPAVAESAAIGKPDPVNMEVVKAFVALKPGFTGDDDTELSIMNLIRKKLSPLAMPQEIEFVDKLPKTRSGKIMRRLLKAQEWGEEIGDISTLEND</sequence>
<evidence type="ECO:0000259" key="6">
    <source>
        <dbReference type="Pfam" id="PF00501"/>
    </source>
</evidence>
<reference evidence="8" key="1">
    <citation type="submission" date="2020-04" db="EMBL/GenBank/DDBJ databases">
        <authorList>
            <person name="Zhang T."/>
        </authorList>
    </citation>
    <scope>NUCLEOTIDE SEQUENCE</scope>
    <source>
        <strain evidence="8">HKST-UBA02</strain>
    </source>
</reference>
<dbReference type="GO" id="GO:0003987">
    <property type="term" value="F:acetate-CoA ligase activity"/>
    <property type="evidence" value="ECO:0007669"/>
    <property type="project" value="UniProtKB-EC"/>
</dbReference>
<dbReference type="NCBIfam" id="NF003313">
    <property type="entry name" value="PRK04319.1"/>
    <property type="match status" value="1"/>
</dbReference>
<keyword evidence="3" id="KW-0547">Nucleotide-binding</keyword>
<feature type="domain" description="AMP-binding enzyme C-terminal" evidence="7">
    <location>
        <begin position="470"/>
        <end position="548"/>
    </location>
</feature>
<dbReference type="Proteomes" id="UP000739538">
    <property type="component" value="Unassembled WGS sequence"/>
</dbReference>
<dbReference type="InterPro" id="IPR020845">
    <property type="entry name" value="AMP-binding_CS"/>
</dbReference>
<evidence type="ECO:0000256" key="3">
    <source>
        <dbReference type="ARBA" id="ARBA00022741"/>
    </source>
</evidence>
<evidence type="ECO:0000256" key="1">
    <source>
        <dbReference type="ARBA" id="ARBA00013275"/>
    </source>
</evidence>
<evidence type="ECO:0000313" key="9">
    <source>
        <dbReference type="Proteomes" id="UP000739538"/>
    </source>
</evidence>
<name>A0A956NF03_UNCEI</name>
<feature type="domain" description="AMP-dependent synthetase/ligase" evidence="6">
    <location>
        <begin position="45"/>
        <end position="420"/>
    </location>
</feature>
<dbReference type="Gene3D" id="3.30.300.30">
    <property type="match status" value="1"/>
</dbReference>
<dbReference type="GO" id="GO:0005829">
    <property type="term" value="C:cytosol"/>
    <property type="evidence" value="ECO:0007669"/>
    <property type="project" value="TreeGrafter"/>
</dbReference>
<evidence type="ECO:0000313" key="8">
    <source>
        <dbReference type="EMBL" id="MCA9758162.1"/>
    </source>
</evidence>
<dbReference type="GO" id="GO:0006085">
    <property type="term" value="P:acetyl-CoA biosynthetic process"/>
    <property type="evidence" value="ECO:0007669"/>
    <property type="project" value="TreeGrafter"/>
</dbReference>
<evidence type="ECO:0000256" key="5">
    <source>
        <dbReference type="ARBA" id="ARBA00022990"/>
    </source>
</evidence>
<dbReference type="PROSITE" id="PS00455">
    <property type="entry name" value="AMP_BINDING"/>
    <property type="match status" value="1"/>
</dbReference>
<accession>A0A956NF03</accession>
<evidence type="ECO:0000256" key="2">
    <source>
        <dbReference type="ARBA" id="ARBA00022598"/>
    </source>
</evidence>
<dbReference type="Gene3D" id="3.40.50.12780">
    <property type="entry name" value="N-terminal domain of ligase-like"/>
    <property type="match status" value="1"/>
</dbReference>
<reference evidence="8" key="2">
    <citation type="journal article" date="2021" name="Microbiome">
        <title>Successional dynamics and alternative stable states in a saline activated sludge microbial community over 9 years.</title>
        <authorList>
            <person name="Wang Y."/>
            <person name="Ye J."/>
            <person name="Ju F."/>
            <person name="Liu L."/>
            <person name="Boyd J.A."/>
            <person name="Deng Y."/>
            <person name="Parks D.H."/>
            <person name="Jiang X."/>
            <person name="Yin X."/>
            <person name="Woodcroft B.J."/>
            <person name="Tyson G.W."/>
            <person name="Hugenholtz P."/>
            <person name="Polz M.F."/>
            <person name="Zhang T."/>
        </authorList>
    </citation>
    <scope>NUCLEOTIDE SEQUENCE</scope>
    <source>
        <strain evidence="8">HKST-UBA02</strain>
    </source>
</reference>
<dbReference type="InterPro" id="IPR000873">
    <property type="entry name" value="AMP-dep_synth/lig_dom"/>
</dbReference>
<dbReference type="AlphaFoldDB" id="A0A956NF03"/>
<dbReference type="EMBL" id="JAGQHS010000147">
    <property type="protein sequence ID" value="MCA9758162.1"/>
    <property type="molecule type" value="Genomic_DNA"/>
</dbReference>